<keyword evidence="1" id="KW-0472">Membrane</keyword>
<keyword evidence="1" id="KW-0812">Transmembrane</keyword>
<keyword evidence="1" id="KW-1133">Transmembrane helix</keyword>
<protein>
    <submittedName>
        <fullName evidence="2">Uncharacterized protein</fullName>
    </submittedName>
</protein>
<name>A0A0F9DG47_9ZZZZ</name>
<feature type="non-terminal residue" evidence="2">
    <location>
        <position position="1"/>
    </location>
</feature>
<accession>A0A0F9DG47</accession>
<evidence type="ECO:0000256" key="1">
    <source>
        <dbReference type="SAM" id="Phobius"/>
    </source>
</evidence>
<organism evidence="2">
    <name type="scientific">marine sediment metagenome</name>
    <dbReference type="NCBI Taxonomy" id="412755"/>
    <lineage>
        <taxon>unclassified sequences</taxon>
        <taxon>metagenomes</taxon>
        <taxon>ecological metagenomes</taxon>
    </lineage>
</organism>
<feature type="transmembrane region" description="Helical" evidence="1">
    <location>
        <begin position="12"/>
        <end position="35"/>
    </location>
</feature>
<sequence length="36" mass="3894">ALILVPDVLGVPIITMTYSPLYIRLATGSLVLFVFS</sequence>
<evidence type="ECO:0000313" key="2">
    <source>
        <dbReference type="EMBL" id="KKL60688.1"/>
    </source>
</evidence>
<dbReference type="AlphaFoldDB" id="A0A0F9DG47"/>
<reference evidence="2" key="1">
    <citation type="journal article" date="2015" name="Nature">
        <title>Complex archaea that bridge the gap between prokaryotes and eukaryotes.</title>
        <authorList>
            <person name="Spang A."/>
            <person name="Saw J.H."/>
            <person name="Jorgensen S.L."/>
            <person name="Zaremba-Niedzwiedzka K."/>
            <person name="Martijn J."/>
            <person name="Lind A.E."/>
            <person name="van Eijk R."/>
            <person name="Schleper C."/>
            <person name="Guy L."/>
            <person name="Ettema T.J."/>
        </authorList>
    </citation>
    <scope>NUCLEOTIDE SEQUENCE</scope>
</reference>
<dbReference type="EMBL" id="LAZR01029063">
    <property type="protein sequence ID" value="KKL60688.1"/>
    <property type="molecule type" value="Genomic_DNA"/>
</dbReference>
<gene>
    <name evidence="2" type="ORF">LCGC14_2202800</name>
</gene>
<comment type="caution">
    <text evidence="2">The sequence shown here is derived from an EMBL/GenBank/DDBJ whole genome shotgun (WGS) entry which is preliminary data.</text>
</comment>
<proteinExistence type="predicted"/>